<proteinExistence type="predicted"/>
<organism evidence="1 2">
    <name type="scientific">Apiospora saccharicola</name>
    <dbReference type="NCBI Taxonomy" id="335842"/>
    <lineage>
        <taxon>Eukaryota</taxon>
        <taxon>Fungi</taxon>
        <taxon>Dikarya</taxon>
        <taxon>Ascomycota</taxon>
        <taxon>Pezizomycotina</taxon>
        <taxon>Sordariomycetes</taxon>
        <taxon>Xylariomycetidae</taxon>
        <taxon>Amphisphaeriales</taxon>
        <taxon>Apiosporaceae</taxon>
        <taxon>Apiospora</taxon>
    </lineage>
</organism>
<dbReference type="Proteomes" id="UP001446871">
    <property type="component" value="Unassembled WGS sequence"/>
</dbReference>
<name>A0ABR1U670_9PEZI</name>
<comment type="caution">
    <text evidence="1">The sequence shown here is derived from an EMBL/GenBank/DDBJ whole genome shotgun (WGS) entry which is preliminary data.</text>
</comment>
<evidence type="ECO:0000313" key="2">
    <source>
        <dbReference type="Proteomes" id="UP001446871"/>
    </source>
</evidence>
<evidence type="ECO:0000313" key="1">
    <source>
        <dbReference type="EMBL" id="KAK8054403.1"/>
    </source>
</evidence>
<reference evidence="1 2" key="1">
    <citation type="submission" date="2023-01" db="EMBL/GenBank/DDBJ databases">
        <title>Analysis of 21 Apiospora genomes using comparative genomics revels a genus with tremendous synthesis potential of carbohydrate active enzymes and secondary metabolites.</title>
        <authorList>
            <person name="Sorensen T."/>
        </authorList>
    </citation>
    <scope>NUCLEOTIDE SEQUENCE [LARGE SCALE GENOMIC DNA]</scope>
    <source>
        <strain evidence="1 2">CBS 83171</strain>
    </source>
</reference>
<dbReference type="EMBL" id="JAQQWM010000008">
    <property type="protein sequence ID" value="KAK8054403.1"/>
    <property type="molecule type" value="Genomic_DNA"/>
</dbReference>
<accession>A0ABR1U670</accession>
<sequence length="217" mass="24643">MSSSSYRVLRSRLIYLVLYDVFLHLAPELFTTIRFTNEDNIAQSALAAVKAHVQHTTHIEFTPSAAGEDEFAFPALVPAVSELLQGQHTADARAAQIHFAFDFDHSDDWEEGHINTIYVFEDEEPQGEIEPKEQKYRWRALMTETWAALVENVHVTDLTWTSAFVTSEFRDFLGRLESATLRIWGPDNGAGWNSSTTEGYVEWLRDETTWVAPSSAT</sequence>
<protein>
    <submittedName>
        <fullName evidence="1">Uncharacterized protein</fullName>
    </submittedName>
</protein>
<gene>
    <name evidence="1" type="ORF">PG996_013704</name>
</gene>
<keyword evidence="2" id="KW-1185">Reference proteome</keyword>